<keyword evidence="3" id="KW-1185">Reference proteome</keyword>
<dbReference type="AlphaFoldDB" id="A0A3S5CN79"/>
<evidence type="ECO:0000313" key="3">
    <source>
        <dbReference type="Proteomes" id="UP000784294"/>
    </source>
</evidence>
<reference evidence="2" key="1">
    <citation type="submission" date="2018-11" db="EMBL/GenBank/DDBJ databases">
        <authorList>
            <consortium name="Pathogen Informatics"/>
        </authorList>
    </citation>
    <scope>NUCLEOTIDE SEQUENCE</scope>
</reference>
<evidence type="ECO:0000256" key="1">
    <source>
        <dbReference type="SAM" id="MobiDB-lite"/>
    </source>
</evidence>
<gene>
    <name evidence="2" type="ORF">PXEA_LOCUS28181</name>
</gene>
<dbReference type="Proteomes" id="UP000784294">
    <property type="component" value="Unassembled WGS sequence"/>
</dbReference>
<feature type="region of interest" description="Disordered" evidence="1">
    <location>
        <begin position="1"/>
        <end position="38"/>
    </location>
</feature>
<proteinExistence type="predicted"/>
<dbReference type="EMBL" id="CAAALY010248296">
    <property type="protein sequence ID" value="VEL34741.1"/>
    <property type="molecule type" value="Genomic_DNA"/>
</dbReference>
<organism evidence="2 3">
    <name type="scientific">Protopolystoma xenopodis</name>
    <dbReference type="NCBI Taxonomy" id="117903"/>
    <lineage>
        <taxon>Eukaryota</taxon>
        <taxon>Metazoa</taxon>
        <taxon>Spiralia</taxon>
        <taxon>Lophotrochozoa</taxon>
        <taxon>Platyhelminthes</taxon>
        <taxon>Monogenea</taxon>
        <taxon>Polyopisthocotylea</taxon>
        <taxon>Polystomatidea</taxon>
        <taxon>Polystomatidae</taxon>
        <taxon>Protopolystoma</taxon>
    </lineage>
</organism>
<feature type="compositionally biased region" description="Basic and acidic residues" evidence="1">
    <location>
        <begin position="27"/>
        <end position="38"/>
    </location>
</feature>
<feature type="compositionally biased region" description="Acidic residues" evidence="1">
    <location>
        <begin position="1"/>
        <end position="26"/>
    </location>
</feature>
<comment type="caution">
    <text evidence="2">The sequence shown here is derived from an EMBL/GenBank/DDBJ whole genome shotgun (WGS) entry which is preliminary data.</text>
</comment>
<evidence type="ECO:0000313" key="2">
    <source>
        <dbReference type="EMBL" id="VEL34741.1"/>
    </source>
</evidence>
<sequence length="38" mass="4107">MKEEGGEEVEGVVADEAEPDVEEGLEAADKRDDEEGMI</sequence>
<name>A0A3S5CN79_9PLAT</name>
<accession>A0A3S5CN79</accession>
<protein>
    <submittedName>
        <fullName evidence="2">Uncharacterized protein</fullName>
    </submittedName>
</protein>